<dbReference type="SUPFAM" id="SSF47676">
    <property type="entry name" value="Conserved domain common to transcription factors TFIIS, elongin A, CRSP70"/>
    <property type="match status" value="1"/>
</dbReference>
<feature type="region of interest" description="Disordered" evidence="4">
    <location>
        <begin position="436"/>
        <end position="612"/>
    </location>
</feature>
<comment type="subcellular location">
    <subcellularLocation>
        <location evidence="1 3">Nucleus</location>
    </subcellularLocation>
</comment>
<dbReference type="Gene3D" id="1.20.930.10">
    <property type="entry name" value="Conserved domain common to transcription factors TFIIS, elongin A, CRSP70"/>
    <property type="match status" value="1"/>
</dbReference>
<feature type="compositionally biased region" description="Low complexity" evidence="4">
    <location>
        <begin position="477"/>
        <end position="495"/>
    </location>
</feature>
<name>A0AAD4TCD9_9MAGN</name>
<comment type="caution">
    <text evidence="7">The sequence shown here is derived from an EMBL/GenBank/DDBJ whole genome shotgun (WGS) entry which is preliminary data.</text>
</comment>
<feature type="region of interest" description="Disordered" evidence="4">
    <location>
        <begin position="189"/>
        <end position="259"/>
    </location>
</feature>
<dbReference type="CDD" id="cd00183">
    <property type="entry name" value="TFIIS_I"/>
    <property type="match status" value="1"/>
</dbReference>
<dbReference type="PANTHER" id="PTHR46548:SF1">
    <property type="entry name" value="BAH AND TFIIS DOMAIN-CONTAINING PROTEIN-RELATED"/>
    <property type="match status" value="1"/>
</dbReference>
<dbReference type="InterPro" id="IPR035441">
    <property type="entry name" value="TFIIS/LEDGF_dom_sf"/>
</dbReference>
<accession>A0AAD4TCD9</accession>
<feature type="compositionally biased region" description="Polar residues" evidence="4">
    <location>
        <begin position="573"/>
        <end position="601"/>
    </location>
</feature>
<dbReference type="PROSITE" id="PS51319">
    <property type="entry name" value="TFIIS_N"/>
    <property type="match status" value="1"/>
</dbReference>
<feature type="compositionally biased region" description="Polar residues" evidence="4">
    <location>
        <begin position="452"/>
        <end position="461"/>
    </location>
</feature>
<dbReference type="Pfam" id="PF08711">
    <property type="entry name" value="Med26"/>
    <property type="match status" value="1"/>
</dbReference>
<evidence type="ECO:0000256" key="2">
    <source>
        <dbReference type="ARBA" id="ARBA00023242"/>
    </source>
</evidence>
<evidence type="ECO:0000256" key="4">
    <source>
        <dbReference type="SAM" id="MobiDB-lite"/>
    </source>
</evidence>
<dbReference type="InterPro" id="IPR003617">
    <property type="entry name" value="TFIIS/CRSP70_N_sub"/>
</dbReference>
<feature type="region of interest" description="Disordered" evidence="4">
    <location>
        <begin position="1543"/>
        <end position="1596"/>
    </location>
</feature>
<feature type="domain" description="BAH" evidence="5">
    <location>
        <begin position="47"/>
        <end position="163"/>
    </location>
</feature>
<dbReference type="InterPro" id="IPR017923">
    <property type="entry name" value="TFIIS_N"/>
</dbReference>
<evidence type="ECO:0000259" key="5">
    <source>
        <dbReference type="PROSITE" id="PS51038"/>
    </source>
</evidence>
<proteinExistence type="predicted"/>
<dbReference type="InterPro" id="IPR043151">
    <property type="entry name" value="BAH_sf"/>
</dbReference>
<evidence type="ECO:0000259" key="6">
    <source>
        <dbReference type="PROSITE" id="PS51319"/>
    </source>
</evidence>
<evidence type="ECO:0000256" key="1">
    <source>
        <dbReference type="ARBA" id="ARBA00004123"/>
    </source>
</evidence>
<feature type="compositionally biased region" description="Polar residues" evidence="4">
    <location>
        <begin position="539"/>
        <end position="554"/>
    </location>
</feature>
<evidence type="ECO:0008006" key="9">
    <source>
        <dbReference type="Google" id="ProtNLM"/>
    </source>
</evidence>
<dbReference type="InterPro" id="IPR001025">
    <property type="entry name" value="BAH_dom"/>
</dbReference>
<dbReference type="GO" id="GO:0005634">
    <property type="term" value="C:nucleus"/>
    <property type="evidence" value="ECO:0007669"/>
    <property type="project" value="UniProtKB-SubCell"/>
</dbReference>
<keyword evidence="8" id="KW-1185">Reference proteome</keyword>
<feature type="region of interest" description="Disordered" evidence="4">
    <location>
        <begin position="969"/>
        <end position="990"/>
    </location>
</feature>
<dbReference type="Pfam" id="PF01426">
    <property type="entry name" value="BAH"/>
    <property type="match status" value="1"/>
</dbReference>
<dbReference type="SMART" id="SM00439">
    <property type="entry name" value="BAH"/>
    <property type="match status" value="1"/>
</dbReference>
<dbReference type="Gene3D" id="2.30.30.490">
    <property type="match status" value="1"/>
</dbReference>
<dbReference type="Proteomes" id="UP001202328">
    <property type="component" value="Unassembled WGS sequence"/>
</dbReference>
<feature type="compositionally biased region" description="Basic and acidic residues" evidence="4">
    <location>
        <begin position="654"/>
        <end position="668"/>
    </location>
</feature>
<dbReference type="EMBL" id="JAJJMB010002020">
    <property type="protein sequence ID" value="KAI3954094.1"/>
    <property type="molecule type" value="Genomic_DNA"/>
</dbReference>
<dbReference type="SMART" id="SM00509">
    <property type="entry name" value="TFS2N"/>
    <property type="match status" value="1"/>
</dbReference>
<sequence length="1657" mass="176493">MHGSEGGEVIRNPIRHMWSVLNLGNKIVAADSSIPNSFSEFFCKDGRKVTVGDCALFKPHQEGSPPFIGIIRSLTSEVEDHSNFRVNWLYRPVDVNPGKGVLLEAAPNEVFYSFHEDKIPTASLLHPCKVAFLRKGVELPSGISSFVCRRVYDTTNNRLWWLTDQDYINERQEEVDKLLDKTRIEMHAAVQSGGRSPKPLNVSTSAQQLKPGSDSIQNSPNTLPSQIKGKKRERSDQSSEPVKRERYIKSEDGDSGQCIGKSEISKIAEKGGLVDFKGVEKLVQLLQHNSTGKKLELGGRIMAAEVIGATERNDCLGQFVHLNGLAVLDEWLREMKERDGSSPKESDKQAEDFLLAVLRALDKLPVDLHALQNCNVGRSVNHLRTHKNLEIQKKSKSLVDTWKKRVEAEMKIIEMKSGAARAASSPSKQCISDISHAGSRRTGVSSEGLAKSSVSQPSATKAASLKLGHGDGATKTSPGSVKSSVPLLPSAPSSKDLNGKSLHKTATPDPPVTVKEEKSSGSSQSLNNSQSSWKEDARSSTAGSKSVNKTSGSASRHRKSANGFPGSVVTGVQKETSFNRCGSGNRNSTSEKASQSGSTCEKTPDVPAVDHGSHKIIVRLPNPGRSPARSVSISSFDDPSVLLSRVSSPGVPESNDRSDRKVKVKSDASRVSVAPDVTKESWQSNDVKDGLVGSDVGNGSADSIIGEEAGKSSEASKDFFLSSEQEQGVSVVEPKQVELKEASLSSINALVESCVKASASICGGDDIGMNLLASVAAGEMSKSEQVSPISSPKKSIGAVPECVADDPKSRLSCEDGTVRVQTKPEASVEKQVASVDTLKAKDEGRDDKIPTTLVSEEKSKGEQLQGPGISLQQMTNPCLKSDGKPDEALPASVAKHEGVEQPFEKRTGVGGCKDENVLDRTQKFRSLSFDQTSKLDHTDGNNVDERTGSSGFGAKVVKEAAVDSPFCPSLDMTVQSKDQEGSNGEVGTKKKTASGVDIHELGERNMKETLPSENVLHLENSAELKTARAVGMEAKTHIGHTEYQRMEQTSTDHSAHDYQISGTAGSTVMGHSGVNGDNSDRRVGVGGCSRVSAPDEELPSVSVQGTEVCAKPAEAEELEECASTTGGSSLYAAAGSDTATKLDFDLNEGILFDEGNQGCVTPVPGDSPAPNLPSTLQFCLPSMSCSLPASITVAAAAKGGFLPSIEKLSRSKGEIGWKGSAATSAFRRAEPRKVLEMSLCAADVPQIDGAVKQDLHQLNFDLNVADERVLEDTGSQSYSHGTRKESGFINHRDLGRSEMFGPSAPSRSAFAGLDLDLNRVDEDTDISPFSMTSSRRLEVPLLPVKSSSSSGAYSNGEVNVLRDFDLNNGPGVDELSAEPTVVRQHAKGNLPFLAPVGQRTSNVEMVGLSSWFPMGNSYPAVAVPSILPERGEQHYPVVSAAGAQRILGPSAGGTNFGLDVYRGPPVLASSPAVAYSPATAYQYPGFPFGTSFALPSTSFSGGSATYLDSSAGAGLGFTAVPSQLLGPPTAGHHYHRPYVISVPESTSNAGGGPESSSSIRKWGTQGGLDFNAGPGGSDMEVGREDRYPSAASRQQPVAISSQAFLTEEQGRMYYNHQAAAAAAALKRKEPEGGWDTERFSYKQQQQQQPPSSWQQQQ</sequence>
<dbReference type="GO" id="GO:0003682">
    <property type="term" value="F:chromatin binding"/>
    <property type="evidence" value="ECO:0007669"/>
    <property type="project" value="InterPro"/>
</dbReference>
<organism evidence="7 8">
    <name type="scientific">Papaver atlanticum</name>
    <dbReference type="NCBI Taxonomy" id="357466"/>
    <lineage>
        <taxon>Eukaryota</taxon>
        <taxon>Viridiplantae</taxon>
        <taxon>Streptophyta</taxon>
        <taxon>Embryophyta</taxon>
        <taxon>Tracheophyta</taxon>
        <taxon>Spermatophyta</taxon>
        <taxon>Magnoliopsida</taxon>
        <taxon>Ranunculales</taxon>
        <taxon>Papaveraceae</taxon>
        <taxon>Papaveroideae</taxon>
        <taxon>Papaver</taxon>
    </lineage>
</organism>
<feature type="compositionally biased region" description="Low complexity" evidence="4">
    <location>
        <begin position="520"/>
        <end position="532"/>
    </location>
</feature>
<evidence type="ECO:0000313" key="8">
    <source>
        <dbReference type="Proteomes" id="UP001202328"/>
    </source>
</evidence>
<feature type="compositionally biased region" description="Polar residues" evidence="4">
    <location>
        <begin position="201"/>
        <end position="225"/>
    </location>
</feature>
<gene>
    <name evidence="7" type="ORF">MKW98_017918</name>
</gene>
<feature type="domain" description="TFIIS N-terminal" evidence="6">
    <location>
        <begin position="326"/>
        <end position="409"/>
    </location>
</feature>
<feature type="compositionally biased region" description="Polar residues" evidence="4">
    <location>
        <begin position="1543"/>
        <end position="1559"/>
    </location>
</feature>
<feature type="compositionally biased region" description="Basic and acidic residues" evidence="4">
    <location>
        <begin position="1626"/>
        <end position="1640"/>
    </location>
</feature>
<reference evidence="7" key="1">
    <citation type="submission" date="2022-04" db="EMBL/GenBank/DDBJ databases">
        <title>A functionally conserved STORR gene fusion in Papaver species that diverged 16.8 million years ago.</title>
        <authorList>
            <person name="Catania T."/>
        </authorList>
    </citation>
    <scope>NUCLEOTIDE SEQUENCE</scope>
    <source>
        <strain evidence="7">S-188037</strain>
    </source>
</reference>
<dbReference type="PROSITE" id="PS51038">
    <property type="entry name" value="BAH"/>
    <property type="match status" value="1"/>
</dbReference>
<protein>
    <recommendedName>
        <fullName evidence="9">BAH domain-containing protein</fullName>
    </recommendedName>
</protein>
<feature type="compositionally biased region" description="Basic and acidic residues" evidence="4">
    <location>
        <begin position="233"/>
        <end position="252"/>
    </location>
</feature>
<feature type="compositionally biased region" description="Low complexity" evidence="4">
    <location>
        <begin position="1643"/>
        <end position="1657"/>
    </location>
</feature>
<keyword evidence="2 3" id="KW-0539">Nucleus</keyword>
<evidence type="ECO:0000256" key="3">
    <source>
        <dbReference type="PROSITE-ProRule" id="PRU00649"/>
    </source>
</evidence>
<feature type="region of interest" description="Disordered" evidence="4">
    <location>
        <begin position="1626"/>
        <end position="1657"/>
    </location>
</feature>
<evidence type="ECO:0000313" key="7">
    <source>
        <dbReference type="EMBL" id="KAI3954094.1"/>
    </source>
</evidence>
<feature type="region of interest" description="Disordered" evidence="4">
    <location>
        <begin position="644"/>
        <end position="695"/>
    </location>
</feature>
<dbReference type="PANTHER" id="PTHR46548">
    <property type="entry name" value="BAH AND TFIIS DOMAIN-CONTAINING PROTEIN-RELATED"/>
    <property type="match status" value="1"/>
</dbReference>